<evidence type="ECO:0000256" key="1">
    <source>
        <dbReference type="ARBA" id="ARBA00001974"/>
    </source>
</evidence>
<dbReference type="Proteomes" id="UP000217083">
    <property type="component" value="Unassembled WGS sequence"/>
</dbReference>
<keyword evidence="4" id="KW-0274">FAD</keyword>
<feature type="domain" description="FAD/NAD(P)-binding" evidence="6">
    <location>
        <begin position="3"/>
        <end position="279"/>
    </location>
</feature>
<evidence type="ECO:0000313" key="7">
    <source>
        <dbReference type="EMBL" id="OZM57381.1"/>
    </source>
</evidence>
<dbReference type="RefSeq" id="WP_094923995.1">
    <property type="nucleotide sequence ID" value="NZ_NPIA01000003.1"/>
</dbReference>
<dbReference type="SUPFAM" id="SSF51905">
    <property type="entry name" value="FAD/NAD(P)-binding domain"/>
    <property type="match status" value="2"/>
</dbReference>
<dbReference type="InterPro" id="IPR023753">
    <property type="entry name" value="FAD/NAD-binding_dom"/>
</dbReference>
<dbReference type="AlphaFoldDB" id="A0A263BUG1"/>
<dbReference type="InterPro" id="IPR036188">
    <property type="entry name" value="FAD/NAD-bd_sf"/>
</dbReference>
<keyword evidence="8" id="KW-1185">Reference proteome</keyword>
<evidence type="ECO:0000256" key="4">
    <source>
        <dbReference type="ARBA" id="ARBA00022827"/>
    </source>
</evidence>
<dbReference type="EMBL" id="NPIA01000003">
    <property type="protein sequence ID" value="OZM57381.1"/>
    <property type="molecule type" value="Genomic_DNA"/>
</dbReference>
<dbReference type="GO" id="GO:0003955">
    <property type="term" value="F:NAD(P)H dehydrogenase (quinone) activity"/>
    <property type="evidence" value="ECO:0007669"/>
    <property type="project" value="TreeGrafter"/>
</dbReference>
<dbReference type="Pfam" id="PF07992">
    <property type="entry name" value="Pyr_redox_2"/>
    <property type="match status" value="1"/>
</dbReference>
<dbReference type="Gene3D" id="3.50.50.100">
    <property type="match status" value="1"/>
</dbReference>
<name>A0A263BUG1_9BACI</name>
<evidence type="ECO:0000313" key="8">
    <source>
        <dbReference type="Proteomes" id="UP000217083"/>
    </source>
</evidence>
<reference evidence="7 8" key="2">
    <citation type="submission" date="2017-09" db="EMBL/GenBank/DDBJ databases">
        <title>Bacillus patelloidae sp. nov., isolated from the intestinal tract of a marine limpet.</title>
        <authorList>
            <person name="Liu R."/>
            <person name="Dong C."/>
            <person name="Shao Z."/>
        </authorList>
    </citation>
    <scope>NUCLEOTIDE SEQUENCE [LARGE SCALE GENOMIC DNA]</scope>
    <source>
        <strain evidence="7 8">SA5d-4</strain>
    </source>
</reference>
<gene>
    <name evidence="7" type="ORF">CIB95_07930</name>
</gene>
<dbReference type="PANTHER" id="PTHR42913:SF9">
    <property type="entry name" value="SLR1591 PROTEIN"/>
    <property type="match status" value="1"/>
</dbReference>
<evidence type="ECO:0000259" key="6">
    <source>
        <dbReference type="Pfam" id="PF07992"/>
    </source>
</evidence>
<evidence type="ECO:0000256" key="3">
    <source>
        <dbReference type="ARBA" id="ARBA00022630"/>
    </source>
</evidence>
<comment type="similarity">
    <text evidence="2">Belongs to the NADH dehydrogenase family.</text>
</comment>
<protein>
    <recommendedName>
        <fullName evidence="6">FAD/NAD(P)-binding domain-containing protein</fullName>
    </recommendedName>
</protein>
<dbReference type="PANTHER" id="PTHR42913">
    <property type="entry name" value="APOPTOSIS-INDUCING FACTOR 1"/>
    <property type="match status" value="1"/>
</dbReference>
<evidence type="ECO:0000256" key="2">
    <source>
        <dbReference type="ARBA" id="ARBA00005272"/>
    </source>
</evidence>
<dbReference type="InterPro" id="IPR051169">
    <property type="entry name" value="NADH-Q_oxidoreductase"/>
</dbReference>
<comment type="cofactor">
    <cofactor evidence="1">
        <name>FAD</name>
        <dbReference type="ChEBI" id="CHEBI:57692"/>
    </cofactor>
</comment>
<accession>A0A263BUG1</accession>
<organism evidence="7 8">
    <name type="scientific">Lottiidibacillus patelloidae</name>
    <dbReference type="NCBI Taxonomy" id="2670334"/>
    <lineage>
        <taxon>Bacteria</taxon>
        <taxon>Bacillati</taxon>
        <taxon>Bacillota</taxon>
        <taxon>Bacilli</taxon>
        <taxon>Bacillales</taxon>
        <taxon>Bacillaceae</taxon>
        <taxon>Lottiidibacillus</taxon>
    </lineage>
</organism>
<comment type="caution">
    <text evidence="7">The sequence shown here is derived from an EMBL/GenBank/DDBJ whole genome shotgun (WGS) entry which is preliminary data.</text>
</comment>
<reference evidence="8" key="1">
    <citation type="submission" date="2017-08" db="EMBL/GenBank/DDBJ databases">
        <authorList>
            <person name="Huang Z."/>
        </authorList>
    </citation>
    <scope>NUCLEOTIDE SEQUENCE [LARGE SCALE GENOMIC DNA]</scope>
    <source>
        <strain evidence="8">SA5d-4</strain>
    </source>
</reference>
<keyword evidence="3" id="KW-0285">Flavoprotein</keyword>
<dbReference type="PRINTS" id="PR00368">
    <property type="entry name" value="FADPNR"/>
</dbReference>
<evidence type="ECO:0000256" key="5">
    <source>
        <dbReference type="ARBA" id="ARBA00023002"/>
    </source>
</evidence>
<sequence length="363" mass="40855">MRKLLLIGGGHAHLHVVKQLQLHPYKDVEVTLISASKYQYYSGMFSGYTEGLYSKEDIRINLEELSTKANVKWFEGIITAIDAEQKMVLTASGEVIRFDVISFDIGSLTAGMETQGVTENAMRIKPNYHFVDVIDHVRKSEKIVVVGGGSAGIEISLSLTAWRRNHKIETPVTLISKTRLLQQKNDSVSEKIEEVVISNGIHLLKNEGVTSVSLNSYITSTGRKETYDHMIWLTGPKAPGIFKSSNLPIDKLGYLLVEDTLQVKKYPFIFGAGDCISLRDFPDIDKAGVYAVKQGKTLYRNLKAFLYATDGERYIPQKNYLSILSIGNKTGFLLYKNFALKGKATWVLKNKIDRDFINRYKKD</sequence>
<dbReference type="GO" id="GO:0019646">
    <property type="term" value="P:aerobic electron transport chain"/>
    <property type="evidence" value="ECO:0007669"/>
    <property type="project" value="TreeGrafter"/>
</dbReference>
<proteinExistence type="inferred from homology"/>
<keyword evidence="5" id="KW-0560">Oxidoreductase</keyword>